<dbReference type="KEGG" id="ahu:A6A40_18930"/>
<evidence type="ECO:0000313" key="3">
    <source>
        <dbReference type="Proteomes" id="UP000077405"/>
    </source>
</evidence>
<dbReference type="EMBL" id="CP028903">
    <property type="protein sequence ID" value="AWB07147.1"/>
    <property type="molecule type" value="Genomic_DNA"/>
</dbReference>
<name>A0A2R4VRV3_9PROT</name>
<gene>
    <name evidence="2" type="ORF">A6A40_18930</name>
</gene>
<geneLocation type="plasmid" evidence="2 3">
    <name>pYZ2</name>
</geneLocation>
<evidence type="ECO:0000256" key="1">
    <source>
        <dbReference type="SAM" id="MobiDB-lite"/>
    </source>
</evidence>
<keyword evidence="2" id="KW-0614">Plasmid</keyword>
<sequence>MPSSAGVHPPRKNFPRTPIARADCPRIRRPPASIITTYPVILRMSCILFDASHDDGRSGDPHLH</sequence>
<reference evidence="2 3" key="1">
    <citation type="submission" date="2018-04" db="EMBL/GenBank/DDBJ databases">
        <title>Complete genome sequence of the nitrogen-fixing bacterium Azospirillum humicireducens type strain SgZ-5.</title>
        <authorList>
            <person name="Yu Z."/>
        </authorList>
    </citation>
    <scope>NUCLEOTIDE SEQUENCE [LARGE SCALE GENOMIC DNA]</scope>
    <source>
        <strain evidence="2 3">SgZ-5</strain>
        <plasmid evidence="2 3">pYZ2</plasmid>
    </source>
</reference>
<accession>A0A2R4VRV3</accession>
<evidence type="ECO:0000313" key="2">
    <source>
        <dbReference type="EMBL" id="AWB07147.1"/>
    </source>
</evidence>
<dbReference type="AlphaFoldDB" id="A0A2R4VRV3"/>
<organism evidence="2 3">
    <name type="scientific">Azospirillum humicireducens</name>
    <dbReference type="NCBI Taxonomy" id="1226968"/>
    <lineage>
        <taxon>Bacteria</taxon>
        <taxon>Pseudomonadati</taxon>
        <taxon>Pseudomonadota</taxon>
        <taxon>Alphaproteobacteria</taxon>
        <taxon>Rhodospirillales</taxon>
        <taxon>Azospirillaceae</taxon>
        <taxon>Azospirillum</taxon>
    </lineage>
</organism>
<protein>
    <submittedName>
        <fullName evidence="2">Uncharacterized protein</fullName>
    </submittedName>
</protein>
<feature type="region of interest" description="Disordered" evidence="1">
    <location>
        <begin position="1"/>
        <end position="26"/>
    </location>
</feature>
<keyword evidence="3" id="KW-1185">Reference proteome</keyword>
<dbReference type="Proteomes" id="UP000077405">
    <property type="component" value="Plasmid pYZ2"/>
</dbReference>
<proteinExistence type="predicted"/>